<accession>A0A9D4Q9L3</accession>
<comment type="caution">
    <text evidence="2">The sequence shown here is derived from an EMBL/GenBank/DDBJ whole genome shotgun (WGS) entry which is preliminary data.</text>
</comment>
<dbReference type="VEuPathDB" id="VectorBase:RSAN_044019"/>
<sequence length="232" mass="25729">MAGATVVLAKTSLTESELRYEAEDSDSTHVLTDVELTEKVSRAVQSLPLKVINFVTGKKLGPHEIGEIRFQIDGMARGYYKRPKESAELFDEEGWCKSGDAGYYDEDGRLYIVERLKQLIKCRDNQVVPAELEELLLREHSTDIAEISIVGLPHSEYGEAPAAAVVLTREGRNKDLKLLAGSIKATVQSHLATHKHLHGGVIFLESLPKTDTGKVNKPKVVRLITQEQTLLI</sequence>
<reference evidence="2" key="1">
    <citation type="journal article" date="2020" name="Cell">
        <title>Large-Scale Comparative Analyses of Tick Genomes Elucidate Their Genetic Diversity and Vector Capacities.</title>
        <authorList>
            <consortium name="Tick Genome and Microbiome Consortium (TIGMIC)"/>
            <person name="Jia N."/>
            <person name="Wang J."/>
            <person name="Shi W."/>
            <person name="Du L."/>
            <person name="Sun Y."/>
            <person name="Zhan W."/>
            <person name="Jiang J.F."/>
            <person name="Wang Q."/>
            <person name="Zhang B."/>
            <person name="Ji P."/>
            <person name="Bell-Sakyi L."/>
            <person name="Cui X.M."/>
            <person name="Yuan T.T."/>
            <person name="Jiang B.G."/>
            <person name="Yang W.F."/>
            <person name="Lam T.T."/>
            <person name="Chang Q.C."/>
            <person name="Ding S.J."/>
            <person name="Wang X.J."/>
            <person name="Zhu J.G."/>
            <person name="Ruan X.D."/>
            <person name="Zhao L."/>
            <person name="Wei J.T."/>
            <person name="Ye R.Z."/>
            <person name="Que T.C."/>
            <person name="Du C.H."/>
            <person name="Zhou Y.H."/>
            <person name="Cheng J.X."/>
            <person name="Dai P.F."/>
            <person name="Guo W.B."/>
            <person name="Han X.H."/>
            <person name="Huang E.J."/>
            <person name="Li L.F."/>
            <person name="Wei W."/>
            <person name="Gao Y.C."/>
            <person name="Liu J.Z."/>
            <person name="Shao H.Z."/>
            <person name="Wang X."/>
            <person name="Wang C.C."/>
            <person name="Yang T.C."/>
            <person name="Huo Q.B."/>
            <person name="Li W."/>
            <person name="Chen H.Y."/>
            <person name="Chen S.E."/>
            <person name="Zhou L.G."/>
            <person name="Ni X.B."/>
            <person name="Tian J.H."/>
            <person name="Sheng Y."/>
            <person name="Liu T."/>
            <person name="Pan Y.S."/>
            <person name="Xia L.Y."/>
            <person name="Li J."/>
            <person name="Zhao F."/>
            <person name="Cao W.C."/>
        </authorList>
    </citation>
    <scope>NUCLEOTIDE SEQUENCE</scope>
    <source>
        <strain evidence="2">Rsan-2018</strain>
    </source>
</reference>
<dbReference type="PANTHER" id="PTHR24096">
    <property type="entry name" value="LONG-CHAIN-FATTY-ACID--COA LIGASE"/>
    <property type="match status" value="1"/>
</dbReference>
<dbReference type="Gene3D" id="3.30.300.30">
    <property type="match status" value="1"/>
</dbReference>
<dbReference type="Gene3D" id="3.40.50.12780">
    <property type="entry name" value="N-terminal domain of ligase-like"/>
    <property type="match status" value="1"/>
</dbReference>
<feature type="domain" description="AMP-binding enzyme C-terminal" evidence="1">
    <location>
        <begin position="141"/>
        <end position="214"/>
    </location>
</feature>
<organism evidence="2 3">
    <name type="scientific">Rhipicephalus sanguineus</name>
    <name type="common">Brown dog tick</name>
    <name type="synonym">Ixodes sanguineus</name>
    <dbReference type="NCBI Taxonomy" id="34632"/>
    <lineage>
        <taxon>Eukaryota</taxon>
        <taxon>Metazoa</taxon>
        <taxon>Ecdysozoa</taxon>
        <taxon>Arthropoda</taxon>
        <taxon>Chelicerata</taxon>
        <taxon>Arachnida</taxon>
        <taxon>Acari</taxon>
        <taxon>Parasitiformes</taxon>
        <taxon>Ixodida</taxon>
        <taxon>Ixodoidea</taxon>
        <taxon>Ixodidae</taxon>
        <taxon>Rhipicephalinae</taxon>
        <taxon>Rhipicephalus</taxon>
        <taxon>Rhipicephalus</taxon>
    </lineage>
</organism>
<dbReference type="GO" id="GO:0016405">
    <property type="term" value="F:CoA-ligase activity"/>
    <property type="evidence" value="ECO:0007669"/>
    <property type="project" value="TreeGrafter"/>
</dbReference>
<proteinExistence type="predicted"/>
<keyword evidence="3" id="KW-1185">Reference proteome</keyword>
<evidence type="ECO:0000259" key="1">
    <source>
        <dbReference type="Pfam" id="PF13193"/>
    </source>
</evidence>
<dbReference type="AlphaFoldDB" id="A0A9D4Q9L3"/>
<dbReference type="PANTHER" id="PTHR24096:SF422">
    <property type="entry name" value="BCDNA.GH02901"/>
    <property type="match status" value="1"/>
</dbReference>
<name>A0A9D4Q9L3_RHISA</name>
<protein>
    <recommendedName>
        <fullName evidence="1">AMP-binding enzyme C-terminal domain-containing protein</fullName>
    </recommendedName>
</protein>
<dbReference type="EMBL" id="JABSTV010001248">
    <property type="protein sequence ID" value="KAH7969878.1"/>
    <property type="molecule type" value="Genomic_DNA"/>
</dbReference>
<evidence type="ECO:0000313" key="3">
    <source>
        <dbReference type="Proteomes" id="UP000821837"/>
    </source>
</evidence>
<gene>
    <name evidence="2" type="ORF">HPB52_022399</name>
</gene>
<dbReference type="InterPro" id="IPR045851">
    <property type="entry name" value="AMP-bd_C_sf"/>
</dbReference>
<dbReference type="VEuPathDB" id="VectorBase:RSAN_039816"/>
<dbReference type="SUPFAM" id="SSF56801">
    <property type="entry name" value="Acetyl-CoA synthetase-like"/>
    <property type="match status" value="1"/>
</dbReference>
<dbReference type="Proteomes" id="UP000821837">
    <property type="component" value="Unassembled WGS sequence"/>
</dbReference>
<reference evidence="2" key="2">
    <citation type="submission" date="2021-09" db="EMBL/GenBank/DDBJ databases">
        <authorList>
            <person name="Jia N."/>
            <person name="Wang J."/>
            <person name="Shi W."/>
            <person name="Du L."/>
            <person name="Sun Y."/>
            <person name="Zhan W."/>
            <person name="Jiang J."/>
            <person name="Wang Q."/>
            <person name="Zhang B."/>
            <person name="Ji P."/>
            <person name="Sakyi L.B."/>
            <person name="Cui X."/>
            <person name="Yuan T."/>
            <person name="Jiang B."/>
            <person name="Yang W."/>
            <person name="Lam T.T.-Y."/>
            <person name="Chang Q."/>
            <person name="Ding S."/>
            <person name="Wang X."/>
            <person name="Zhu J."/>
            <person name="Ruan X."/>
            <person name="Zhao L."/>
            <person name="Wei J."/>
            <person name="Que T."/>
            <person name="Du C."/>
            <person name="Cheng J."/>
            <person name="Dai P."/>
            <person name="Han X."/>
            <person name="Huang E."/>
            <person name="Gao Y."/>
            <person name="Liu J."/>
            <person name="Shao H."/>
            <person name="Ye R."/>
            <person name="Li L."/>
            <person name="Wei W."/>
            <person name="Wang X."/>
            <person name="Wang C."/>
            <person name="Huo Q."/>
            <person name="Li W."/>
            <person name="Guo W."/>
            <person name="Chen H."/>
            <person name="Chen S."/>
            <person name="Zhou L."/>
            <person name="Zhou L."/>
            <person name="Ni X."/>
            <person name="Tian J."/>
            <person name="Zhou Y."/>
            <person name="Sheng Y."/>
            <person name="Liu T."/>
            <person name="Pan Y."/>
            <person name="Xia L."/>
            <person name="Li J."/>
            <person name="Zhao F."/>
            <person name="Cao W."/>
        </authorList>
    </citation>
    <scope>NUCLEOTIDE SEQUENCE</scope>
    <source>
        <strain evidence="2">Rsan-2018</strain>
        <tissue evidence="2">Larvae</tissue>
    </source>
</reference>
<evidence type="ECO:0000313" key="2">
    <source>
        <dbReference type="EMBL" id="KAH7969878.1"/>
    </source>
</evidence>
<dbReference type="Pfam" id="PF13193">
    <property type="entry name" value="AMP-binding_C"/>
    <property type="match status" value="1"/>
</dbReference>
<dbReference type="InterPro" id="IPR042099">
    <property type="entry name" value="ANL_N_sf"/>
</dbReference>
<dbReference type="InterPro" id="IPR025110">
    <property type="entry name" value="AMP-bd_C"/>
</dbReference>